<proteinExistence type="inferred from homology"/>
<feature type="domain" description="EamA" evidence="3">
    <location>
        <begin position="145"/>
        <end position="305"/>
    </location>
</feature>
<evidence type="ECO:0000259" key="3">
    <source>
        <dbReference type="Pfam" id="PF00892"/>
    </source>
</evidence>
<feature type="transmembrane region" description="Helical" evidence="2">
    <location>
        <begin position="290"/>
        <end position="307"/>
    </location>
</feature>
<evidence type="ECO:0000256" key="1">
    <source>
        <dbReference type="ARBA" id="ARBA00007362"/>
    </source>
</evidence>
<feature type="transmembrane region" description="Helical" evidence="2">
    <location>
        <begin position="235"/>
        <end position="256"/>
    </location>
</feature>
<feature type="transmembrane region" description="Helical" evidence="2">
    <location>
        <begin position="89"/>
        <end position="110"/>
    </location>
</feature>
<dbReference type="EMBL" id="JASATX010000003">
    <property type="protein sequence ID" value="MDI2099195.1"/>
    <property type="molecule type" value="Genomic_DNA"/>
</dbReference>
<evidence type="ECO:0000313" key="4">
    <source>
        <dbReference type="EMBL" id="MDI2099195.1"/>
    </source>
</evidence>
<keyword evidence="2" id="KW-0812">Transmembrane</keyword>
<feature type="transmembrane region" description="Helical" evidence="2">
    <location>
        <begin position="262"/>
        <end position="283"/>
    </location>
</feature>
<organism evidence="4 5">
    <name type="scientific">Ruicaihuangia caeni</name>
    <dbReference type="NCBI Taxonomy" id="3042517"/>
    <lineage>
        <taxon>Bacteria</taxon>
        <taxon>Bacillati</taxon>
        <taxon>Actinomycetota</taxon>
        <taxon>Actinomycetes</taxon>
        <taxon>Micrococcales</taxon>
        <taxon>Microbacteriaceae</taxon>
        <taxon>Ruicaihuangia</taxon>
    </lineage>
</organism>
<dbReference type="GO" id="GO:0016020">
    <property type="term" value="C:membrane"/>
    <property type="evidence" value="ECO:0007669"/>
    <property type="project" value="InterPro"/>
</dbReference>
<dbReference type="InterPro" id="IPR037185">
    <property type="entry name" value="EmrE-like"/>
</dbReference>
<feature type="transmembrane region" description="Helical" evidence="2">
    <location>
        <begin position="116"/>
        <end position="134"/>
    </location>
</feature>
<evidence type="ECO:0000313" key="5">
    <source>
        <dbReference type="Proteomes" id="UP001321506"/>
    </source>
</evidence>
<protein>
    <submittedName>
        <fullName evidence="4">EamA family transporter</fullName>
    </submittedName>
</protein>
<dbReference type="RefSeq" id="WP_281488974.1">
    <property type="nucleotide sequence ID" value="NZ_JASATX010000003.1"/>
</dbReference>
<comment type="similarity">
    <text evidence="1">Belongs to the EamA transporter family.</text>
</comment>
<keyword evidence="5" id="KW-1185">Reference proteome</keyword>
<feature type="transmembrane region" description="Helical" evidence="2">
    <location>
        <begin position="173"/>
        <end position="197"/>
    </location>
</feature>
<feature type="transmembrane region" description="Helical" evidence="2">
    <location>
        <begin position="60"/>
        <end position="82"/>
    </location>
</feature>
<keyword evidence="2" id="KW-0472">Membrane</keyword>
<dbReference type="InterPro" id="IPR000620">
    <property type="entry name" value="EamA_dom"/>
</dbReference>
<name>A0AAW6TCT6_9MICO</name>
<reference evidence="4 5" key="1">
    <citation type="submission" date="2023-04" db="EMBL/GenBank/DDBJ databases">
        <title>Klugiella caeni sp. nov. isolated from the sludge of biochemical tank.</title>
        <authorList>
            <person name="Geng K."/>
        </authorList>
    </citation>
    <scope>NUCLEOTIDE SEQUENCE [LARGE SCALE GENOMIC DNA]</scope>
    <source>
        <strain evidence="4 5">YN-L-19</strain>
    </source>
</reference>
<dbReference type="AlphaFoldDB" id="A0AAW6TCT6"/>
<feature type="transmembrane region" description="Helical" evidence="2">
    <location>
        <begin position="31"/>
        <end position="54"/>
    </location>
</feature>
<accession>A0AAW6TCT6</accession>
<dbReference type="Proteomes" id="UP001321506">
    <property type="component" value="Unassembled WGS sequence"/>
</dbReference>
<comment type="caution">
    <text evidence="4">The sequence shown here is derived from an EMBL/GenBank/DDBJ whole genome shotgun (WGS) entry which is preliminary data.</text>
</comment>
<gene>
    <name evidence="4" type="ORF">QF206_09505</name>
</gene>
<dbReference type="Pfam" id="PF00892">
    <property type="entry name" value="EamA"/>
    <property type="match status" value="1"/>
</dbReference>
<feature type="transmembrane region" description="Helical" evidence="2">
    <location>
        <begin position="146"/>
        <end position="167"/>
    </location>
</feature>
<sequence length="308" mass="30786">MLTVILGLTSAFCGGAADFLGGIASKRINSMVVTLLAALGGLAVLLVASLFVAGTFSTDAVLWGAVSGACAAVGLALLYGCLAIGPMSVLSPIAAVIGAAVPMFGGMLAGERLGPVGYVALFVALVAIALVAFTPEKDAARASLRGLLMAIGAGVSLGAFLIALDFAPADSGLIPLVANRIGNALTMTALIVAIVLVPRWTRSRRQQALVTTGSLPLLRAAEGPGRGAAFFRGPIALGLATGVIDGAGNIALLAGIRMGDLTVMSVLTGLYPAGTIILAAVLLRERILRVQMIGLVLALAAAVMFAIG</sequence>
<dbReference type="SUPFAM" id="SSF103481">
    <property type="entry name" value="Multidrug resistance efflux transporter EmrE"/>
    <property type="match status" value="1"/>
</dbReference>
<keyword evidence="2" id="KW-1133">Transmembrane helix</keyword>
<evidence type="ECO:0000256" key="2">
    <source>
        <dbReference type="SAM" id="Phobius"/>
    </source>
</evidence>
<feature type="transmembrane region" description="Helical" evidence="2">
    <location>
        <begin position="6"/>
        <end position="24"/>
    </location>
</feature>